<proteinExistence type="predicted"/>
<evidence type="ECO:0000256" key="2">
    <source>
        <dbReference type="ARBA" id="ARBA00022679"/>
    </source>
</evidence>
<dbReference type="InterPro" id="IPR029063">
    <property type="entry name" value="SAM-dependent_MTases_sf"/>
</dbReference>
<dbReference type="Pfam" id="PF13649">
    <property type="entry name" value="Methyltransf_25"/>
    <property type="match status" value="1"/>
</dbReference>
<evidence type="ECO:0000259" key="3">
    <source>
        <dbReference type="Pfam" id="PF13649"/>
    </source>
</evidence>
<name>A0AAC9L9C8_9PSEU</name>
<evidence type="ECO:0000313" key="5">
    <source>
        <dbReference type="Proteomes" id="UP000185511"/>
    </source>
</evidence>
<dbReference type="Proteomes" id="UP000185511">
    <property type="component" value="Chromosome"/>
</dbReference>
<dbReference type="AlphaFoldDB" id="A0AAC9L9C8"/>
<dbReference type="RefSeq" id="WP_075738282.1">
    <property type="nucleotide sequence ID" value="NZ_CP016076.1"/>
</dbReference>
<organism evidence="4 5">
    <name type="scientific">Actinoalloteichus fjordicus</name>
    <dbReference type="NCBI Taxonomy" id="1612552"/>
    <lineage>
        <taxon>Bacteria</taxon>
        <taxon>Bacillati</taxon>
        <taxon>Actinomycetota</taxon>
        <taxon>Actinomycetes</taxon>
        <taxon>Pseudonocardiales</taxon>
        <taxon>Pseudonocardiaceae</taxon>
        <taxon>Actinoalloteichus</taxon>
    </lineage>
</organism>
<evidence type="ECO:0000313" key="4">
    <source>
        <dbReference type="EMBL" id="APU12437.1"/>
    </source>
</evidence>
<dbReference type="PANTHER" id="PTHR44942">
    <property type="entry name" value="METHYLTRANSF_11 DOMAIN-CONTAINING PROTEIN"/>
    <property type="match status" value="1"/>
</dbReference>
<reference evidence="5" key="1">
    <citation type="submission" date="2016-06" db="EMBL/GenBank/DDBJ databases">
        <title>Complete genome sequence of Actinoalloteichus fjordicus DSM 46855 (=ADI127-17), type strain of the new species Actinoalloteichus fjordicus.</title>
        <authorList>
            <person name="Ruckert C."/>
            <person name="Nouioui I."/>
            <person name="Willmese J."/>
            <person name="van Wezel G."/>
            <person name="Klenk H.-P."/>
            <person name="Kalinowski J."/>
            <person name="Zotchev S.B."/>
        </authorList>
    </citation>
    <scope>NUCLEOTIDE SEQUENCE [LARGE SCALE GENOMIC DNA]</scope>
    <source>
        <strain evidence="5">ADI127-7</strain>
    </source>
</reference>
<sequence length="209" mass="21549">MTNRAAAFDALAPGYDEDGSHSALAETLVAGLPPAAATTATLTVLDVATGTGAAAFAALRHLDPAHVVAVDVSEAMIDRARESAAMADPAGRISWQRAPGIPAPAAARSVDLVLCASALHFLGRAALHDWLRVLRPGGRAAFTLTAAGYFRPSGAFAELVAPDLPIPADEQQAADLALAAGFREVVARRHEVTGDRPRVVFLVYAVAPA</sequence>
<accession>A0AAC9L9C8</accession>
<dbReference type="InterPro" id="IPR041698">
    <property type="entry name" value="Methyltransf_25"/>
</dbReference>
<keyword evidence="2" id="KW-0808">Transferase</keyword>
<keyword evidence="1 4" id="KW-0489">Methyltransferase</keyword>
<dbReference type="Gene3D" id="3.40.50.150">
    <property type="entry name" value="Vaccinia Virus protein VP39"/>
    <property type="match status" value="1"/>
</dbReference>
<protein>
    <submittedName>
        <fullName evidence="4">Methyltransferase family protein</fullName>
    </submittedName>
</protein>
<dbReference type="KEGG" id="acad:UA74_01745"/>
<dbReference type="SUPFAM" id="SSF53335">
    <property type="entry name" value="S-adenosyl-L-methionine-dependent methyltransferases"/>
    <property type="match status" value="1"/>
</dbReference>
<evidence type="ECO:0000256" key="1">
    <source>
        <dbReference type="ARBA" id="ARBA00022603"/>
    </source>
</evidence>
<feature type="domain" description="Methyltransferase" evidence="3">
    <location>
        <begin position="44"/>
        <end position="138"/>
    </location>
</feature>
<dbReference type="CDD" id="cd02440">
    <property type="entry name" value="AdoMet_MTases"/>
    <property type="match status" value="1"/>
</dbReference>
<dbReference type="GO" id="GO:0008168">
    <property type="term" value="F:methyltransferase activity"/>
    <property type="evidence" value="ECO:0007669"/>
    <property type="project" value="UniProtKB-KW"/>
</dbReference>
<keyword evidence="5" id="KW-1185">Reference proteome</keyword>
<dbReference type="GO" id="GO:0032259">
    <property type="term" value="P:methylation"/>
    <property type="evidence" value="ECO:0007669"/>
    <property type="project" value="UniProtKB-KW"/>
</dbReference>
<dbReference type="PANTHER" id="PTHR44942:SF4">
    <property type="entry name" value="METHYLTRANSFERASE TYPE 11 DOMAIN-CONTAINING PROTEIN"/>
    <property type="match status" value="1"/>
</dbReference>
<gene>
    <name evidence="4" type="ORF">UA74_01745</name>
</gene>
<dbReference type="InterPro" id="IPR051052">
    <property type="entry name" value="Diverse_substrate_MTase"/>
</dbReference>
<dbReference type="EMBL" id="CP016076">
    <property type="protein sequence ID" value="APU12437.1"/>
    <property type="molecule type" value="Genomic_DNA"/>
</dbReference>